<dbReference type="InterPro" id="IPR000182">
    <property type="entry name" value="GNAT_dom"/>
</dbReference>
<reference evidence="3" key="1">
    <citation type="submission" date="2019-08" db="EMBL/GenBank/DDBJ databases">
        <title>Complete Genome Sequence of the Polysaccharide-Degrading Rumen Bacterium Pseudobutyrivibrio xylanivorans MA3014.</title>
        <authorList>
            <person name="Palevich N."/>
            <person name="Maclean P.H."/>
            <person name="Kelly W.J."/>
            <person name="Leahy S.C."/>
            <person name="Rakonjac J."/>
            <person name="Attwood G.T."/>
        </authorList>
    </citation>
    <scope>NUCLEOTIDE SEQUENCE [LARGE SCALE GENOMIC DNA]</scope>
    <source>
        <strain evidence="3">MA3014</strain>
    </source>
</reference>
<dbReference type="PROSITE" id="PS51186">
    <property type="entry name" value="GNAT"/>
    <property type="match status" value="1"/>
</dbReference>
<dbReference type="SUPFAM" id="SSF55729">
    <property type="entry name" value="Acyl-CoA N-acyltransferases (Nat)"/>
    <property type="match status" value="1"/>
</dbReference>
<name>A0A5P6VVQ5_PSEXY</name>
<evidence type="ECO:0000259" key="1">
    <source>
        <dbReference type="PROSITE" id="PS51186"/>
    </source>
</evidence>
<proteinExistence type="predicted"/>
<sequence length="151" mass="17296">MVEIKIAKQDDIERLMSIRLEMLKVVNSLPEDYEYSDEIKNESRDYFLNGDQMTVLACDGDAVVGCASMSFIRIMPTFGHPTGKRAHLMNVYTKNEYRRQGIAQKMVELLIEKTWEKGATEISLDATTMGRTLYEKLGFTDSTECMVLTNY</sequence>
<dbReference type="Gene3D" id="3.40.630.30">
    <property type="match status" value="1"/>
</dbReference>
<dbReference type="RefSeq" id="WP_151623977.1">
    <property type="nucleotide sequence ID" value="NZ_CP043028.1"/>
</dbReference>
<evidence type="ECO:0000313" key="3">
    <source>
        <dbReference type="Proteomes" id="UP000327030"/>
    </source>
</evidence>
<dbReference type="CDD" id="cd04301">
    <property type="entry name" value="NAT_SF"/>
    <property type="match status" value="1"/>
</dbReference>
<evidence type="ECO:0000313" key="2">
    <source>
        <dbReference type="EMBL" id="QFJ55321.1"/>
    </source>
</evidence>
<feature type="domain" description="N-acetyltransferase" evidence="1">
    <location>
        <begin position="2"/>
        <end position="151"/>
    </location>
</feature>
<dbReference type="Pfam" id="PF00583">
    <property type="entry name" value="Acetyltransf_1"/>
    <property type="match status" value="1"/>
</dbReference>
<dbReference type="EMBL" id="CP043028">
    <property type="protein sequence ID" value="QFJ55321.1"/>
    <property type="molecule type" value="Genomic_DNA"/>
</dbReference>
<accession>A0A5P6VVQ5</accession>
<dbReference type="AlphaFoldDB" id="A0A5P6VVQ5"/>
<dbReference type="OrthoDB" id="119498at2"/>
<dbReference type="PANTHER" id="PTHR13355:SF15">
    <property type="entry name" value="GCN5-RELATED N-ACETYLTRANSFERASE 3, CHLOROPLASTIC"/>
    <property type="match status" value="1"/>
</dbReference>
<gene>
    <name evidence="2" type="ORF">FXF36_10825</name>
</gene>
<dbReference type="KEGG" id="pxv:FXF36_10825"/>
<dbReference type="InterPro" id="IPR016181">
    <property type="entry name" value="Acyl_CoA_acyltransferase"/>
</dbReference>
<dbReference type="InterPro" id="IPR039143">
    <property type="entry name" value="GNPNAT1-like"/>
</dbReference>
<dbReference type="GO" id="GO:0008080">
    <property type="term" value="F:N-acetyltransferase activity"/>
    <property type="evidence" value="ECO:0007669"/>
    <property type="project" value="TreeGrafter"/>
</dbReference>
<protein>
    <submittedName>
        <fullName evidence="2">GNAT family N-acetyltransferase</fullName>
    </submittedName>
</protein>
<dbReference type="Proteomes" id="UP000327030">
    <property type="component" value="Chromosome 1"/>
</dbReference>
<organism evidence="2 3">
    <name type="scientific">Pseudobutyrivibrio xylanivorans</name>
    <dbReference type="NCBI Taxonomy" id="185007"/>
    <lineage>
        <taxon>Bacteria</taxon>
        <taxon>Bacillati</taxon>
        <taxon>Bacillota</taxon>
        <taxon>Clostridia</taxon>
        <taxon>Lachnospirales</taxon>
        <taxon>Lachnospiraceae</taxon>
        <taxon>Pseudobutyrivibrio</taxon>
    </lineage>
</organism>
<dbReference type="PANTHER" id="PTHR13355">
    <property type="entry name" value="GLUCOSAMINE 6-PHOSPHATE N-ACETYLTRANSFERASE"/>
    <property type="match status" value="1"/>
</dbReference>